<accession>A0A7R8W676</accession>
<reference evidence="14" key="1">
    <citation type="submission" date="2020-11" db="EMBL/GenBank/DDBJ databases">
        <authorList>
            <person name="Tran Van P."/>
        </authorList>
    </citation>
    <scope>NUCLEOTIDE SEQUENCE</scope>
</reference>
<comment type="subcellular location">
    <subcellularLocation>
        <location evidence="1">Membrane</location>
        <topology evidence="1">Multi-pass membrane protein</topology>
    </subcellularLocation>
</comment>
<name>A0A7R8W676_9CRUS</name>
<dbReference type="EMBL" id="OB660386">
    <property type="protein sequence ID" value="CAD7224509.1"/>
    <property type="molecule type" value="Genomic_DNA"/>
</dbReference>
<keyword evidence="4 13" id="KW-0812">Transmembrane</keyword>
<dbReference type="PRINTS" id="PR00075">
    <property type="entry name" value="FACDDSATRASE"/>
</dbReference>
<comment type="similarity">
    <text evidence="2 13">Belongs to the fatty acid desaturase type 1 family.</text>
</comment>
<dbReference type="Pfam" id="PF00487">
    <property type="entry name" value="FA_desaturase"/>
    <property type="match status" value="1"/>
</dbReference>
<keyword evidence="6" id="KW-0276">Fatty acid metabolism</keyword>
<dbReference type="GO" id="GO:0004768">
    <property type="term" value="F:stearoyl-CoA 9-desaturase activity"/>
    <property type="evidence" value="ECO:0007669"/>
    <property type="project" value="TreeGrafter"/>
</dbReference>
<evidence type="ECO:0000256" key="11">
    <source>
        <dbReference type="ARBA" id="ARBA00023136"/>
    </source>
</evidence>
<dbReference type="InterPro" id="IPR001522">
    <property type="entry name" value="FADS-1_CS"/>
</dbReference>
<dbReference type="GO" id="GO:0006636">
    <property type="term" value="P:unsaturated fatty acid biosynthetic process"/>
    <property type="evidence" value="ECO:0007669"/>
    <property type="project" value="TreeGrafter"/>
</dbReference>
<dbReference type="PANTHER" id="PTHR11351:SF31">
    <property type="entry name" value="DESATURASE 1, ISOFORM A-RELATED"/>
    <property type="match status" value="1"/>
</dbReference>
<keyword evidence="11" id="KW-0472">Membrane</keyword>
<dbReference type="PROSITE" id="PS00476">
    <property type="entry name" value="FATTY_ACID_DESATUR_1"/>
    <property type="match status" value="1"/>
</dbReference>
<evidence type="ECO:0000256" key="6">
    <source>
        <dbReference type="ARBA" id="ARBA00022832"/>
    </source>
</evidence>
<comment type="cofactor">
    <cofactor evidence="13">
        <name>Fe(2+)</name>
        <dbReference type="ChEBI" id="CHEBI:29033"/>
    </cofactor>
</comment>
<evidence type="ECO:0000256" key="3">
    <source>
        <dbReference type="ARBA" id="ARBA00022516"/>
    </source>
</evidence>
<keyword evidence="12 13" id="KW-0275">Fatty acid biosynthesis</keyword>
<keyword evidence="3 13" id="KW-0444">Lipid biosynthesis</keyword>
<evidence type="ECO:0000256" key="7">
    <source>
        <dbReference type="ARBA" id="ARBA00022989"/>
    </source>
</evidence>
<comment type="domain">
    <text evidence="13">The histidine box domains are involved in binding the catalytic metal ions.</text>
</comment>
<dbReference type="InterPro" id="IPR015876">
    <property type="entry name" value="Acyl-CoA_DS"/>
</dbReference>
<keyword evidence="5" id="KW-0479">Metal-binding</keyword>
<evidence type="ECO:0000256" key="2">
    <source>
        <dbReference type="ARBA" id="ARBA00009295"/>
    </source>
</evidence>
<dbReference type="OrthoDB" id="10260134at2759"/>
<sequence>MVIMTQRAGSQLEFSGKVDETPENVATKAKPYKPTFVWRNVILLSGAHLLFPFGVFLALTKAKWLTLALAAFLHAYSLIGITAGAHRLWAHRTYKAKWPLRFFLMIANTIAFQNDIYEWSRDHRVHHKYTETDADPHNAKRGFFFSHVGWLVMRKHPDVINKGKQIDLSDLWNDPIVRFQRRHYKPMMITLNFLLPSIIPWLFWGENLVVAYVINVSRWIFSLNCTWLVNSAAHLWGDKPYDVTLNPAENRGVTVLAFGEGFHNYHHAFPRDYKTSEWGDYTFNLTTMFLDTMAALGLAYDMKTMSEEQIAARIARTGPDSPLGRRLAATGTIDCEVIEHPY</sequence>
<keyword evidence="9" id="KW-0408">Iron</keyword>
<keyword evidence="7" id="KW-1133">Transmembrane helix</keyword>
<evidence type="ECO:0000256" key="1">
    <source>
        <dbReference type="ARBA" id="ARBA00004141"/>
    </source>
</evidence>
<dbReference type="InterPro" id="IPR005804">
    <property type="entry name" value="FA_desaturase_dom"/>
</dbReference>
<evidence type="ECO:0000313" key="14">
    <source>
        <dbReference type="EMBL" id="CAD7224509.1"/>
    </source>
</evidence>
<evidence type="ECO:0000256" key="12">
    <source>
        <dbReference type="ARBA" id="ARBA00023160"/>
    </source>
</evidence>
<organism evidence="14">
    <name type="scientific">Cyprideis torosa</name>
    <dbReference type="NCBI Taxonomy" id="163714"/>
    <lineage>
        <taxon>Eukaryota</taxon>
        <taxon>Metazoa</taxon>
        <taxon>Ecdysozoa</taxon>
        <taxon>Arthropoda</taxon>
        <taxon>Crustacea</taxon>
        <taxon>Oligostraca</taxon>
        <taxon>Ostracoda</taxon>
        <taxon>Podocopa</taxon>
        <taxon>Podocopida</taxon>
        <taxon>Cytherocopina</taxon>
        <taxon>Cytheroidea</taxon>
        <taxon>Cytherideidae</taxon>
        <taxon>Cyprideis</taxon>
    </lineage>
</organism>
<dbReference type="PANTHER" id="PTHR11351">
    <property type="entry name" value="ACYL-COA DESATURASE"/>
    <property type="match status" value="1"/>
</dbReference>
<keyword evidence="8 13" id="KW-0560">Oxidoreductase</keyword>
<protein>
    <submittedName>
        <fullName evidence="14">Uncharacterized protein</fullName>
    </submittedName>
</protein>
<dbReference type="GO" id="GO:0005506">
    <property type="term" value="F:iron ion binding"/>
    <property type="evidence" value="ECO:0007669"/>
    <property type="project" value="TreeGrafter"/>
</dbReference>
<keyword evidence="10" id="KW-0443">Lipid metabolism</keyword>
<dbReference type="GO" id="GO:0005789">
    <property type="term" value="C:endoplasmic reticulum membrane"/>
    <property type="evidence" value="ECO:0007669"/>
    <property type="project" value="TreeGrafter"/>
</dbReference>
<evidence type="ECO:0000256" key="4">
    <source>
        <dbReference type="ARBA" id="ARBA00022692"/>
    </source>
</evidence>
<gene>
    <name evidence="14" type="ORF">CTOB1V02_LOCUS2466</name>
</gene>
<dbReference type="AlphaFoldDB" id="A0A7R8W676"/>
<proteinExistence type="inferred from homology"/>
<evidence type="ECO:0000256" key="9">
    <source>
        <dbReference type="ARBA" id="ARBA00023004"/>
    </source>
</evidence>
<evidence type="ECO:0000256" key="5">
    <source>
        <dbReference type="ARBA" id="ARBA00022723"/>
    </source>
</evidence>
<dbReference type="CDD" id="cd03505">
    <property type="entry name" value="Delta9-FADS-like"/>
    <property type="match status" value="1"/>
</dbReference>
<evidence type="ECO:0000256" key="8">
    <source>
        <dbReference type="ARBA" id="ARBA00023002"/>
    </source>
</evidence>
<evidence type="ECO:0000256" key="10">
    <source>
        <dbReference type="ARBA" id="ARBA00023098"/>
    </source>
</evidence>
<evidence type="ECO:0000256" key="13">
    <source>
        <dbReference type="RuleBase" id="RU000581"/>
    </source>
</evidence>